<dbReference type="PRINTS" id="PR00980">
    <property type="entry name" value="TRNASYNTHALA"/>
</dbReference>
<keyword evidence="5" id="KW-0547">Nucleotide-binding</keyword>
<keyword evidence="4 11" id="KW-0436">Ligase</keyword>
<dbReference type="InterPro" id="IPR002318">
    <property type="entry name" value="Ala-tRNA-lgiase_IIc"/>
</dbReference>
<feature type="non-terminal residue" evidence="11">
    <location>
        <position position="383"/>
    </location>
</feature>
<proteinExistence type="inferred from homology"/>
<dbReference type="Pfam" id="PF01411">
    <property type="entry name" value="tRNA-synt_2c"/>
    <property type="match status" value="1"/>
</dbReference>
<dbReference type="InterPro" id="IPR018162">
    <property type="entry name" value="Ala-tRNA-ligase_IIc_anticod-bd"/>
</dbReference>
<dbReference type="InterPro" id="IPR018163">
    <property type="entry name" value="Thr/Ala-tRNA-synth_IIc_edit"/>
</dbReference>
<evidence type="ECO:0000256" key="6">
    <source>
        <dbReference type="ARBA" id="ARBA00022840"/>
    </source>
</evidence>
<dbReference type="InterPro" id="IPR018164">
    <property type="entry name" value="Ala-tRNA-synth_IIc_N"/>
</dbReference>
<dbReference type="Gene3D" id="3.30.980.10">
    <property type="entry name" value="Threonyl-trna Synthetase, Chain A, domain 2"/>
    <property type="match status" value="1"/>
</dbReference>
<protein>
    <recommendedName>
        <fullName evidence="2">alanine--tRNA ligase</fullName>
        <ecNumber evidence="2">6.1.1.7</ecNumber>
    </recommendedName>
</protein>
<sequence>FGLDSQKLIPTVFAGNDDANCDIETINAWKSVGIPENKISKLPASENWWAPAGLTGQGPCGPCTEVLYDRGSEYGEKEEVPGLTDNPRYLEIWNAGVFIQFDRDKSGNLKKLEKLSVDTGAGLERFAVLMQGVDSVYETDLFTEIIAKIKSLGAKIHNSDSESAIRRVADHVRGICFIGSESVFPSNTDQGYVLRRLIRNSLNDIVWRLGMDSSKLMEIIPTVFDEYLEAYPELGDVNKVVDMVSKEHDLWKKIADNARRVIKRNYVNKGGKLVDAFDVYQSTGATIELTRDIASETGIRVNQENYDEKFKIHQEKSKSGAGQKFKGGLGDNSYETTRFHTATHILHKVLRDVLGSHVQQMGSNITSERLRFDFSHPEKVTDS</sequence>
<evidence type="ECO:0000313" key="12">
    <source>
        <dbReference type="Proteomes" id="UP000230683"/>
    </source>
</evidence>
<dbReference type="SUPFAM" id="SSF55681">
    <property type="entry name" value="Class II aaRS and biotin synthetases"/>
    <property type="match status" value="1"/>
</dbReference>
<evidence type="ECO:0000256" key="2">
    <source>
        <dbReference type="ARBA" id="ARBA00013168"/>
    </source>
</evidence>
<keyword evidence="3" id="KW-0820">tRNA-binding</keyword>
<evidence type="ECO:0000256" key="5">
    <source>
        <dbReference type="ARBA" id="ARBA00022741"/>
    </source>
</evidence>
<keyword evidence="8" id="KW-0648">Protein biosynthesis</keyword>
<name>A0A2M7X618_UNCKA</name>
<evidence type="ECO:0000256" key="1">
    <source>
        <dbReference type="ARBA" id="ARBA00008226"/>
    </source>
</evidence>
<dbReference type="GO" id="GO:0000049">
    <property type="term" value="F:tRNA binding"/>
    <property type="evidence" value="ECO:0007669"/>
    <property type="project" value="UniProtKB-KW"/>
</dbReference>
<dbReference type="GO" id="GO:0004813">
    <property type="term" value="F:alanine-tRNA ligase activity"/>
    <property type="evidence" value="ECO:0007669"/>
    <property type="project" value="UniProtKB-EC"/>
</dbReference>
<keyword evidence="9" id="KW-0030">Aminoacyl-tRNA synthetase</keyword>
<dbReference type="GO" id="GO:0006419">
    <property type="term" value="P:alanyl-tRNA aminoacylation"/>
    <property type="evidence" value="ECO:0007669"/>
    <property type="project" value="InterPro"/>
</dbReference>
<dbReference type="GO" id="GO:0005829">
    <property type="term" value="C:cytosol"/>
    <property type="evidence" value="ECO:0007669"/>
    <property type="project" value="TreeGrafter"/>
</dbReference>
<feature type="domain" description="Alanyl-transfer RNA synthetases family profile" evidence="10">
    <location>
        <begin position="1"/>
        <end position="383"/>
    </location>
</feature>
<reference evidence="12" key="1">
    <citation type="submission" date="2017-09" db="EMBL/GenBank/DDBJ databases">
        <title>Depth-based differentiation of microbial function through sediment-hosted aquifers and enrichment of novel symbionts in the deep terrestrial subsurface.</title>
        <authorList>
            <person name="Probst A.J."/>
            <person name="Ladd B."/>
            <person name="Jarett J.K."/>
            <person name="Geller-Mcgrath D.E."/>
            <person name="Sieber C.M.K."/>
            <person name="Emerson J.B."/>
            <person name="Anantharaman K."/>
            <person name="Thomas B.C."/>
            <person name="Malmstrom R."/>
            <person name="Stieglmeier M."/>
            <person name="Klingl A."/>
            <person name="Woyke T."/>
            <person name="Ryan C.M."/>
            <person name="Banfield J.F."/>
        </authorList>
    </citation>
    <scope>NUCLEOTIDE SEQUENCE [LARGE SCALE GENOMIC DNA]</scope>
</reference>
<dbReference type="AlphaFoldDB" id="A0A2M7X618"/>
<keyword evidence="7" id="KW-0694">RNA-binding</keyword>
<evidence type="ECO:0000256" key="9">
    <source>
        <dbReference type="ARBA" id="ARBA00023146"/>
    </source>
</evidence>
<evidence type="ECO:0000256" key="4">
    <source>
        <dbReference type="ARBA" id="ARBA00022598"/>
    </source>
</evidence>
<evidence type="ECO:0000259" key="10">
    <source>
        <dbReference type="PROSITE" id="PS50860"/>
    </source>
</evidence>
<comment type="similarity">
    <text evidence="1">Belongs to the class-II aminoacyl-tRNA synthetase family.</text>
</comment>
<dbReference type="Proteomes" id="UP000230683">
    <property type="component" value="Unassembled WGS sequence"/>
</dbReference>
<dbReference type="InterPro" id="IPR045864">
    <property type="entry name" value="aa-tRNA-synth_II/BPL/LPL"/>
</dbReference>
<dbReference type="PROSITE" id="PS50860">
    <property type="entry name" value="AA_TRNA_LIGASE_II_ALA"/>
    <property type="match status" value="1"/>
</dbReference>
<gene>
    <name evidence="11" type="ORF">CO178_00130</name>
</gene>
<dbReference type="SUPFAM" id="SSF55186">
    <property type="entry name" value="ThrRS/AlaRS common domain"/>
    <property type="match status" value="1"/>
</dbReference>
<feature type="non-terminal residue" evidence="11">
    <location>
        <position position="1"/>
    </location>
</feature>
<dbReference type="Gene3D" id="3.30.930.10">
    <property type="entry name" value="Bira Bifunctional Protein, Domain 2"/>
    <property type="match status" value="1"/>
</dbReference>
<evidence type="ECO:0000256" key="7">
    <source>
        <dbReference type="ARBA" id="ARBA00022884"/>
    </source>
</evidence>
<organism evidence="11 12">
    <name type="scientific">candidate division WWE3 bacterium CG_4_9_14_3_um_filter_34_6</name>
    <dbReference type="NCBI Taxonomy" id="1975079"/>
    <lineage>
        <taxon>Bacteria</taxon>
        <taxon>Katanobacteria</taxon>
    </lineage>
</organism>
<dbReference type="EMBL" id="PFWY01000007">
    <property type="protein sequence ID" value="PJA41451.1"/>
    <property type="molecule type" value="Genomic_DNA"/>
</dbReference>
<dbReference type="EC" id="6.1.1.7" evidence="2"/>
<dbReference type="InterPro" id="IPR050058">
    <property type="entry name" value="Ala-tRNA_ligase"/>
</dbReference>
<evidence type="ECO:0000256" key="8">
    <source>
        <dbReference type="ARBA" id="ARBA00022917"/>
    </source>
</evidence>
<dbReference type="GO" id="GO:0005524">
    <property type="term" value="F:ATP binding"/>
    <property type="evidence" value="ECO:0007669"/>
    <property type="project" value="UniProtKB-KW"/>
</dbReference>
<dbReference type="InterPro" id="IPR018165">
    <property type="entry name" value="Ala-tRNA-synth_IIc_core"/>
</dbReference>
<accession>A0A2M7X618</accession>
<comment type="caution">
    <text evidence="11">The sequence shown here is derived from an EMBL/GenBank/DDBJ whole genome shotgun (WGS) entry which is preliminary data.</text>
</comment>
<keyword evidence="6" id="KW-0067">ATP-binding</keyword>
<dbReference type="PANTHER" id="PTHR11777">
    <property type="entry name" value="ALANYL-TRNA SYNTHETASE"/>
    <property type="match status" value="1"/>
</dbReference>
<dbReference type="SUPFAM" id="SSF101353">
    <property type="entry name" value="Putative anticodon-binding domain of alanyl-tRNA synthetase (AlaRS)"/>
    <property type="match status" value="1"/>
</dbReference>
<evidence type="ECO:0000256" key="3">
    <source>
        <dbReference type="ARBA" id="ARBA00022555"/>
    </source>
</evidence>
<dbReference type="GO" id="GO:0045892">
    <property type="term" value="P:negative regulation of DNA-templated transcription"/>
    <property type="evidence" value="ECO:0007669"/>
    <property type="project" value="TreeGrafter"/>
</dbReference>
<evidence type="ECO:0000313" key="11">
    <source>
        <dbReference type="EMBL" id="PJA41451.1"/>
    </source>
</evidence>
<dbReference type="GO" id="GO:0002161">
    <property type="term" value="F:aminoacyl-tRNA deacylase activity"/>
    <property type="evidence" value="ECO:0007669"/>
    <property type="project" value="TreeGrafter"/>
</dbReference>
<dbReference type="PANTHER" id="PTHR11777:SF9">
    <property type="entry name" value="ALANINE--TRNA LIGASE, CYTOPLASMIC"/>
    <property type="match status" value="1"/>
</dbReference>